<organism evidence="2 3">
    <name type="scientific">Chitinophaga tropicalis</name>
    <dbReference type="NCBI Taxonomy" id="2683588"/>
    <lineage>
        <taxon>Bacteria</taxon>
        <taxon>Pseudomonadati</taxon>
        <taxon>Bacteroidota</taxon>
        <taxon>Chitinophagia</taxon>
        <taxon>Chitinophagales</taxon>
        <taxon>Chitinophagaceae</taxon>
        <taxon>Chitinophaga</taxon>
    </lineage>
</organism>
<accession>A0A7K1U508</accession>
<gene>
    <name evidence="2" type="ORF">GO493_14320</name>
</gene>
<dbReference type="AlphaFoldDB" id="A0A7K1U508"/>
<sequence>MKVIKLSSVLLIATSLVLFFGCGKNDDNVTRPSADSLPKDTTYLLTTGYYWLEDSTEDYFYHDSIYYNAKNQIEKVIGYPPSPDDTVISLFYYNDDGAIEKLITEGVTRDYYFNYYFHYDGNKRLDRIIANGNTTGDTCFITYNAQGHITDITTISESAGSWRSHLTYFRGDNSKIDSFQCDYTFNQEPAYLRRLGVRLQTAVPGVASLENIDRSYLFLLATRQSPNFFLAVRGNFCFQKFLSPVDFNFMNGLRNDYFPNMPADYQYNDMNQPFSHVLSSFPDGRLHTYQYKESVGGVSSVKSSVRLEYIKEIK</sequence>
<evidence type="ECO:0008006" key="4">
    <source>
        <dbReference type="Google" id="ProtNLM"/>
    </source>
</evidence>
<comment type="caution">
    <text evidence="2">The sequence shown here is derived from an EMBL/GenBank/DDBJ whole genome shotgun (WGS) entry which is preliminary data.</text>
</comment>
<keyword evidence="3" id="KW-1185">Reference proteome</keyword>
<dbReference type="PROSITE" id="PS51257">
    <property type="entry name" value="PROKAR_LIPOPROTEIN"/>
    <property type="match status" value="1"/>
</dbReference>
<dbReference type="Proteomes" id="UP000461730">
    <property type="component" value="Unassembled WGS sequence"/>
</dbReference>
<evidence type="ECO:0000256" key="1">
    <source>
        <dbReference type="SAM" id="SignalP"/>
    </source>
</evidence>
<feature type="chain" id="PRO_5029482884" description="YD repeat-containing protein" evidence="1">
    <location>
        <begin position="21"/>
        <end position="314"/>
    </location>
</feature>
<reference evidence="2 3" key="1">
    <citation type="submission" date="2019-12" db="EMBL/GenBank/DDBJ databases">
        <title>Chitinophaga sp. strain ysch24 (GDMCC 1.1355), whole genome shotgun sequence.</title>
        <authorList>
            <person name="Zhang X."/>
        </authorList>
    </citation>
    <scope>NUCLEOTIDE SEQUENCE [LARGE SCALE GENOMIC DNA]</scope>
    <source>
        <strain evidence="3">ysch24</strain>
    </source>
</reference>
<feature type="signal peptide" evidence="1">
    <location>
        <begin position="1"/>
        <end position="20"/>
    </location>
</feature>
<protein>
    <recommendedName>
        <fullName evidence="4">YD repeat-containing protein</fullName>
    </recommendedName>
</protein>
<dbReference type="EMBL" id="WRXN01000005">
    <property type="protein sequence ID" value="MVT09441.1"/>
    <property type="molecule type" value="Genomic_DNA"/>
</dbReference>
<evidence type="ECO:0000313" key="3">
    <source>
        <dbReference type="Proteomes" id="UP000461730"/>
    </source>
</evidence>
<dbReference type="RefSeq" id="WP_157306887.1">
    <property type="nucleotide sequence ID" value="NZ_WRXN01000005.1"/>
</dbReference>
<keyword evidence="1" id="KW-0732">Signal</keyword>
<evidence type="ECO:0000313" key="2">
    <source>
        <dbReference type="EMBL" id="MVT09441.1"/>
    </source>
</evidence>
<name>A0A7K1U508_9BACT</name>
<proteinExistence type="predicted"/>